<dbReference type="PROSITE" id="PS51194">
    <property type="entry name" value="HELICASE_CTER"/>
    <property type="match status" value="1"/>
</dbReference>
<dbReference type="GO" id="GO:0005829">
    <property type="term" value="C:cytosol"/>
    <property type="evidence" value="ECO:0007669"/>
    <property type="project" value="TreeGrafter"/>
</dbReference>
<reference evidence="13 14" key="1">
    <citation type="journal article" date="2007" name="Proc. Natl. Acad. Sci. U.S.A.">
        <title>Dandruff-associated Malassezia genomes reveal convergent and divergent virulence traits shared with plant and human fungal pathogens.</title>
        <authorList>
            <person name="Xu J."/>
            <person name="Saunders C.W."/>
            <person name="Hu P."/>
            <person name="Grant R.A."/>
            <person name="Boekhout T."/>
            <person name="Kuramae E.E."/>
            <person name="Kronstad J.W."/>
            <person name="Deangelis Y.M."/>
            <person name="Reeder N.L."/>
            <person name="Johnstone K.R."/>
            <person name="Leland M."/>
            <person name="Fieno A.M."/>
            <person name="Begley W.M."/>
            <person name="Sun Y."/>
            <person name="Lacey M.P."/>
            <person name="Chaudhary T."/>
            <person name="Keough T."/>
            <person name="Chu L."/>
            <person name="Sears R."/>
            <person name="Yuan B."/>
            <person name="Dawson T.L.Jr."/>
        </authorList>
    </citation>
    <scope>NUCLEOTIDE SEQUENCE [LARGE SCALE GENOMIC DNA]</scope>
    <source>
        <strain evidence="14">ATCC MYA-4612 / CBS 7966</strain>
    </source>
</reference>
<keyword evidence="7" id="KW-0694">RNA-binding</keyword>
<feature type="domain" description="Helicase C-terminal" evidence="12">
    <location>
        <begin position="238"/>
        <end position="431"/>
    </location>
</feature>
<dbReference type="OMA" id="SRCHVIN"/>
<evidence type="ECO:0000256" key="9">
    <source>
        <dbReference type="ARBA" id="ARBA00047984"/>
    </source>
</evidence>
<keyword evidence="14" id="KW-1185">Reference proteome</keyword>
<keyword evidence="5" id="KW-0347">Helicase</keyword>
<dbReference type="GO" id="GO:0003723">
    <property type="term" value="F:RNA binding"/>
    <property type="evidence" value="ECO:0007669"/>
    <property type="project" value="UniProtKB-KW"/>
</dbReference>
<dbReference type="Proteomes" id="UP000008837">
    <property type="component" value="Unassembled WGS sequence"/>
</dbReference>
<sequence length="576" mass="64229">MTAERGAGFQAYARLLDARLLRALADLKYSTPTPVQRESLEHSLGGVARDILARARTGSGKTLAYGLPVIQKILAEKQDIPRSSTAYANTRALVLVPSRELAEQATRQLSAILTYCRDVVQVANIARSVKASVQKLLLSEKPDIVVATPSRALACLQSGDLVIRDSLQSLVIDETDLVLSYGYDADVKAILHEGFLSRTHQTFLMSATLDDDTNALRGLMLKDPVVLRLEHDPTTAANLTQYYVYTSEQDKFLLVYVILKLRLIRGKCLLFVNDIDRCYRLKLFLEQFGLRTCVLNEELPVNSRFHIVEEFNKGKYDYIIATDVNAAELDPTPAKSSSSASSKSQRSKEFSVSRGIDFVAVACVINFDLPTSTRAYTHRIGRTARAGNTGTALSFIVPRSEFGQKKAIGCSTCKYDEQVWDRILADQKAHGLQIHPWNYDHTQVDAFRYRMEDALRSVTKVAIKEARIQEIKQEILNSEALKAHFEQNPRDLEYLRHDRALHPARVQAHMKHVPSYLRPRIAAIPGTAQPPTPSYVPKNKPRISKQKGKGSTGGSKSVSRSKSGSKKKNDPLKSFS</sequence>
<organism evidence="13 14">
    <name type="scientific">Malassezia globosa (strain ATCC MYA-4612 / CBS 7966)</name>
    <name type="common">Dandruff-associated fungus</name>
    <dbReference type="NCBI Taxonomy" id="425265"/>
    <lineage>
        <taxon>Eukaryota</taxon>
        <taxon>Fungi</taxon>
        <taxon>Dikarya</taxon>
        <taxon>Basidiomycota</taxon>
        <taxon>Ustilaginomycotina</taxon>
        <taxon>Malasseziomycetes</taxon>
        <taxon>Malasseziales</taxon>
        <taxon>Malasseziaceae</taxon>
        <taxon>Malassezia</taxon>
    </lineage>
</organism>
<evidence type="ECO:0000256" key="3">
    <source>
        <dbReference type="ARBA" id="ARBA00022741"/>
    </source>
</evidence>
<dbReference type="GO" id="GO:0005524">
    <property type="term" value="F:ATP binding"/>
    <property type="evidence" value="ECO:0007669"/>
    <property type="project" value="UniProtKB-KW"/>
</dbReference>
<evidence type="ECO:0000256" key="8">
    <source>
        <dbReference type="ARBA" id="ARBA00038041"/>
    </source>
</evidence>
<dbReference type="SMART" id="SM00487">
    <property type="entry name" value="DEXDc"/>
    <property type="match status" value="1"/>
</dbReference>
<dbReference type="OrthoDB" id="1191041at2759"/>
<accession>A8Q3J7</accession>
<dbReference type="STRING" id="425265.A8Q3J7"/>
<dbReference type="CDD" id="cd18787">
    <property type="entry name" value="SF2_C_DEAD"/>
    <property type="match status" value="1"/>
</dbReference>
<dbReference type="InterPro" id="IPR027417">
    <property type="entry name" value="P-loop_NTPase"/>
</dbReference>
<evidence type="ECO:0000256" key="5">
    <source>
        <dbReference type="ARBA" id="ARBA00022806"/>
    </source>
</evidence>
<feature type="domain" description="Helicase ATP-binding" evidence="11">
    <location>
        <begin position="42"/>
        <end position="227"/>
    </location>
</feature>
<dbReference type="EMBL" id="AAYY01000008">
    <property type="protein sequence ID" value="EDP43415.1"/>
    <property type="molecule type" value="Genomic_DNA"/>
</dbReference>
<dbReference type="GO" id="GO:0003724">
    <property type="term" value="F:RNA helicase activity"/>
    <property type="evidence" value="ECO:0007669"/>
    <property type="project" value="UniProtKB-EC"/>
</dbReference>
<dbReference type="RefSeq" id="XP_001730629.1">
    <property type="nucleotide sequence ID" value="XM_001730577.1"/>
</dbReference>
<comment type="caution">
    <text evidence="13">The sequence shown here is derived from an EMBL/GenBank/DDBJ whole genome shotgun (WGS) entry which is preliminary data.</text>
</comment>
<dbReference type="PANTHER" id="PTHR47959:SF21">
    <property type="entry name" value="DEAD-BOX HELICASE 56"/>
    <property type="match status" value="1"/>
</dbReference>
<keyword evidence="3" id="KW-0547">Nucleotide-binding</keyword>
<dbReference type="KEGG" id="mgl:MGL_2425"/>
<evidence type="ECO:0000313" key="14">
    <source>
        <dbReference type="Proteomes" id="UP000008837"/>
    </source>
</evidence>
<evidence type="ECO:0000256" key="1">
    <source>
        <dbReference type="ARBA" id="ARBA00003706"/>
    </source>
</evidence>
<dbReference type="Pfam" id="PF00271">
    <property type="entry name" value="Helicase_C"/>
    <property type="match status" value="1"/>
</dbReference>
<evidence type="ECO:0000313" key="13">
    <source>
        <dbReference type="EMBL" id="EDP43415.1"/>
    </source>
</evidence>
<dbReference type="InterPro" id="IPR011545">
    <property type="entry name" value="DEAD/DEAH_box_helicase_dom"/>
</dbReference>
<dbReference type="InParanoid" id="A8Q3J7"/>
<evidence type="ECO:0000256" key="6">
    <source>
        <dbReference type="ARBA" id="ARBA00022840"/>
    </source>
</evidence>
<keyword evidence="6" id="KW-0067">ATP-binding</keyword>
<dbReference type="CDD" id="cd17961">
    <property type="entry name" value="DEADc_DDX56"/>
    <property type="match status" value="1"/>
</dbReference>
<evidence type="ECO:0000256" key="7">
    <source>
        <dbReference type="ARBA" id="ARBA00022884"/>
    </source>
</evidence>
<dbReference type="PANTHER" id="PTHR47959">
    <property type="entry name" value="ATP-DEPENDENT RNA HELICASE RHLE-RELATED"/>
    <property type="match status" value="1"/>
</dbReference>
<comment type="similarity">
    <text evidence="8">Belongs to the DEAD box helicase family. DDX56/DBP9 subfamily.</text>
</comment>
<name>A8Q3J7_MALGO</name>
<dbReference type="GeneID" id="5854936"/>
<evidence type="ECO:0000256" key="10">
    <source>
        <dbReference type="SAM" id="MobiDB-lite"/>
    </source>
</evidence>
<protein>
    <recommendedName>
        <fullName evidence="2">RNA helicase</fullName>
        <ecNumber evidence="2">3.6.4.13</ecNumber>
    </recommendedName>
</protein>
<dbReference type="GO" id="GO:0016787">
    <property type="term" value="F:hydrolase activity"/>
    <property type="evidence" value="ECO:0007669"/>
    <property type="project" value="UniProtKB-KW"/>
</dbReference>
<dbReference type="VEuPathDB" id="FungiDB:MGL_2425"/>
<dbReference type="Pfam" id="PF00270">
    <property type="entry name" value="DEAD"/>
    <property type="match status" value="1"/>
</dbReference>
<comment type="catalytic activity">
    <reaction evidence="9">
        <text>ATP + H2O = ADP + phosphate + H(+)</text>
        <dbReference type="Rhea" id="RHEA:13065"/>
        <dbReference type="ChEBI" id="CHEBI:15377"/>
        <dbReference type="ChEBI" id="CHEBI:15378"/>
        <dbReference type="ChEBI" id="CHEBI:30616"/>
        <dbReference type="ChEBI" id="CHEBI:43474"/>
        <dbReference type="ChEBI" id="CHEBI:456216"/>
        <dbReference type="EC" id="3.6.4.13"/>
    </reaction>
</comment>
<feature type="compositionally biased region" description="Basic residues" evidence="10">
    <location>
        <begin position="539"/>
        <end position="548"/>
    </location>
</feature>
<dbReference type="Gene3D" id="3.40.50.300">
    <property type="entry name" value="P-loop containing nucleotide triphosphate hydrolases"/>
    <property type="match status" value="2"/>
</dbReference>
<dbReference type="PROSITE" id="PS51192">
    <property type="entry name" value="HELICASE_ATP_BIND_1"/>
    <property type="match status" value="1"/>
</dbReference>
<evidence type="ECO:0000259" key="12">
    <source>
        <dbReference type="PROSITE" id="PS51194"/>
    </source>
</evidence>
<dbReference type="SMART" id="SM00490">
    <property type="entry name" value="HELICc"/>
    <property type="match status" value="1"/>
</dbReference>
<feature type="compositionally biased region" description="Basic and acidic residues" evidence="10">
    <location>
        <begin position="567"/>
        <end position="576"/>
    </location>
</feature>
<dbReference type="InterPro" id="IPR001650">
    <property type="entry name" value="Helicase_C-like"/>
</dbReference>
<dbReference type="AlphaFoldDB" id="A8Q3J7"/>
<keyword evidence="4" id="KW-0378">Hydrolase</keyword>
<evidence type="ECO:0000259" key="11">
    <source>
        <dbReference type="PROSITE" id="PS51192"/>
    </source>
</evidence>
<dbReference type="SUPFAM" id="SSF52540">
    <property type="entry name" value="P-loop containing nucleoside triphosphate hydrolases"/>
    <property type="match status" value="1"/>
</dbReference>
<proteinExistence type="inferred from homology"/>
<gene>
    <name evidence="13" type="ORF">MGL_2425</name>
</gene>
<evidence type="ECO:0000256" key="4">
    <source>
        <dbReference type="ARBA" id="ARBA00022801"/>
    </source>
</evidence>
<evidence type="ECO:0000256" key="2">
    <source>
        <dbReference type="ARBA" id="ARBA00012552"/>
    </source>
</evidence>
<dbReference type="EC" id="3.6.4.13" evidence="2"/>
<dbReference type="FunCoup" id="A8Q3J7">
    <property type="interactions" value="464"/>
</dbReference>
<feature type="region of interest" description="Disordered" evidence="10">
    <location>
        <begin position="522"/>
        <end position="576"/>
    </location>
</feature>
<dbReference type="InterPro" id="IPR050079">
    <property type="entry name" value="DEAD_box_RNA_helicase"/>
</dbReference>
<dbReference type="InterPro" id="IPR014001">
    <property type="entry name" value="Helicase_ATP-bd"/>
</dbReference>
<comment type="function">
    <text evidence="1">ATP-binding RNA helicase involved in the biogenesis of 60S ribosomal subunits and is required for the normal formation of 25S and 5.8S rRNAs.</text>
</comment>